<keyword evidence="3" id="KW-1185">Reference proteome</keyword>
<keyword evidence="2" id="KW-0548">Nucleotidyltransferase</keyword>
<evidence type="ECO:0000259" key="1">
    <source>
        <dbReference type="PROSITE" id="PS50878"/>
    </source>
</evidence>
<keyword evidence="2" id="KW-0808">Transferase</keyword>
<protein>
    <submittedName>
        <fullName evidence="2">RNA-directed DNA polymerase</fullName>
    </submittedName>
</protein>
<organism evidence="2 3">
    <name type="scientific">Actinomycetospora termitidis</name>
    <dbReference type="NCBI Taxonomy" id="3053470"/>
    <lineage>
        <taxon>Bacteria</taxon>
        <taxon>Bacillati</taxon>
        <taxon>Actinomycetota</taxon>
        <taxon>Actinomycetes</taxon>
        <taxon>Pseudonocardiales</taxon>
        <taxon>Pseudonocardiaceae</taxon>
        <taxon>Actinomycetospora</taxon>
    </lineage>
</organism>
<dbReference type="EMBL" id="JASVWF010000007">
    <property type="protein sequence ID" value="MDL5159279.1"/>
    <property type="molecule type" value="Genomic_DNA"/>
</dbReference>
<dbReference type="PROSITE" id="PS50878">
    <property type="entry name" value="RT_POL"/>
    <property type="match status" value="1"/>
</dbReference>
<comment type="caution">
    <text evidence="2">The sequence shown here is derived from an EMBL/GenBank/DDBJ whole genome shotgun (WGS) entry which is preliminary data.</text>
</comment>
<accession>A0ABT7MF35</accession>
<keyword evidence="2" id="KW-0695">RNA-directed DNA polymerase</keyword>
<dbReference type="CDD" id="cd01646">
    <property type="entry name" value="RT_Bac_retron_I"/>
    <property type="match status" value="1"/>
</dbReference>
<gene>
    <name evidence="2" type="ORF">QRT03_25155</name>
</gene>
<evidence type="ECO:0000313" key="2">
    <source>
        <dbReference type="EMBL" id="MDL5159279.1"/>
    </source>
</evidence>
<reference evidence="2 3" key="1">
    <citation type="submission" date="2023-06" db="EMBL/GenBank/DDBJ databases">
        <title>Actinomycetospora Odt1-22.</title>
        <authorList>
            <person name="Supong K."/>
        </authorList>
    </citation>
    <scope>NUCLEOTIDE SEQUENCE [LARGE SCALE GENOMIC DNA]</scope>
    <source>
        <strain evidence="2 3">Odt1-22</strain>
    </source>
</reference>
<name>A0ABT7MF35_9PSEU</name>
<dbReference type="RefSeq" id="WP_286056212.1">
    <property type="nucleotide sequence ID" value="NZ_JASVWF010000007.1"/>
</dbReference>
<feature type="domain" description="Reverse transcriptase" evidence="1">
    <location>
        <begin position="1"/>
        <end position="217"/>
    </location>
</feature>
<dbReference type="GO" id="GO:0003964">
    <property type="term" value="F:RNA-directed DNA polymerase activity"/>
    <property type="evidence" value="ECO:0007669"/>
    <property type="project" value="UniProtKB-KW"/>
</dbReference>
<proteinExistence type="predicted"/>
<dbReference type="Pfam" id="PF00078">
    <property type="entry name" value="RVT_1"/>
    <property type="match status" value="1"/>
</dbReference>
<sequence>MQDPLSRIAYLAATSASVDRLQEGLPEWVWGWRARGDRSIGDNRDEWPRYLESLQKLQGSEFALSVDVTSCFASIDLGRLETILRSRLGSSTPTAVMLDVVQAHDGLTSRSGLPQRSFASAALAHLYLRPLDDTLESALGDPRVRQVSRWMDDITAVGSESRLYRLHIELEERCRQIGLNLNHAKSFLRPASTMNESLQLDELREIDVPFTLLGGGAYGDLEYWPDLDDLLKFEEEVLSGRLIHPSVVRAVVATLEKMGEYGRVREWMAKAHTFPHLIDVLASYFRDFAEETDQAPAGAAHAVYEKWAESFLTSEWATLDWVASQVVLSLPVKYLGQFQRDLLRSWLESSENVQKVAIAGQRLGAYEPASCRDRIRRRVDRLNDPLLLRALAMALLGAGDDRDSVRAVLLRDARNALTIKYLESRNWQPPDALAHIQGYEDYEDDDAGPGEACSS</sequence>
<dbReference type="Proteomes" id="UP001231924">
    <property type="component" value="Unassembled WGS sequence"/>
</dbReference>
<evidence type="ECO:0000313" key="3">
    <source>
        <dbReference type="Proteomes" id="UP001231924"/>
    </source>
</evidence>
<dbReference type="InterPro" id="IPR000477">
    <property type="entry name" value="RT_dom"/>
</dbReference>